<reference evidence="2 3" key="1">
    <citation type="submission" date="2015-09" db="EMBL/GenBank/DDBJ databases">
        <authorList>
            <consortium name="Pathogen Informatics"/>
        </authorList>
    </citation>
    <scope>NUCLEOTIDE SEQUENCE [LARGE SCALE GENOMIC DNA]</scope>
    <source>
        <strain evidence="2 3">2789STDY5834960</strain>
    </source>
</reference>
<dbReference type="AlphaFoldDB" id="A0A173TBF2"/>
<protein>
    <submittedName>
        <fullName evidence="2">Predicted ATPase</fullName>
    </submittedName>
</protein>
<dbReference type="GO" id="GO:0005524">
    <property type="term" value="F:ATP binding"/>
    <property type="evidence" value="ECO:0007669"/>
    <property type="project" value="InterPro"/>
</dbReference>
<evidence type="ECO:0000313" key="2">
    <source>
        <dbReference type="EMBL" id="CUN00182.1"/>
    </source>
</evidence>
<dbReference type="STRING" id="166486.ERS852572_01468"/>
<dbReference type="InterPro" id="IPR003959">
    <property type="entry name" value="ATPase_AAA_core"/>
</dbReference>
<gene>
    <name evidence="2" type="ORF">ERS852572_01468</name>
</gene>
<dbReference type="GO" id="GO:0016887">
    <property type="term" value="F:ATP hydrolysis activity"/>
    <property type="evidence" value="ECO:0007669"/>
    <property type="project" value="InterPro"/>
</dbReference>
<accession>A0A173TBF2</accession>
<dbReference type="Proteomes" id="UP000095350">
    <property type="component" value="Unassembled WGS sequence"/>
</dbReference>
<evidence type="ECO:0000259" key="1">
    <source>
        <dbReference type="Pfam" id="PF13304"/>
    </source>
</evidence>
<dbReference type="SUPFAM" id="SSF52540">
    <property type="entry name" value="P-loop containing nucleoside triphosphate hydrolases"/>
    <property type="match status" value="1"/>
</dbReference>
<dbReference type="InterPro" id="IPR027417">
    <property type="entry name" value="P-loop_NTPase"/>
</dbReference>
<dbReference type="Gene3D" id="3.40.50.300">
    <property type="entry name" value="P-loop containing nucleotide triphosphate hydrolases"/>
    <property type="match status" value="1"/>
</dbReference>
<proteinExistence type="predicted"/>
<sequence>MIIDDQLIFECDFEQKKYNFENLNYINAESTNIDRYIQSMGSEGMENEIPEHVLPFLRWLISNVALENDSILLKLGSYVRRMTDISASNVMAYSPMRVKDSFYEALEEPDRLKDLEDFLNGMGIICKLVLKKLPDGQRELYFSHEKLVSFYETASSGTLALVDMYRRLIPKAWTPSFIYLDEFDAFYHYEMSENVMNFLKKKYPKCQIIMTSHNTNLMTNRLMRPDCLFILSRTGTLTSLCNATERELREGHNKDVYGSVKKCVQEIDAQFAGNRYYEYCYQANYRKIVKSERTFKYISEYANINKIKKILLAYKLFYVGCSRAKKELTVFVSAEEVECYKQQFIATFSKMGFEVCECKMGLQKN</sequence>
<dbReference type="Pfam" id="PF13304">
    <property type="entry name" value="AAA_21"/>
    <property type="match status" value="1"/>
</dbReference>
<organism evidence="2 3">
    <name type="scientific">Roseburia intestinalis</name>
    <dbReference type="NCBI Taxonomy" id="166486"/>
    <lineage>
        <taxon>Bacteria</taxon>
        <taxon>Bacillati</taxon>
        <taxon>Bacillota</taxon>
        <taxon>Clostridia</taxon>
        <taxon>Lachnospirales</taxon>
        <taxon>Lachnospiraceae</taxon>
        <taxon>Roseburia</taxon>
    </lineage>
</organism>
<feature type="domain" description="ATPase AAA-type core" evidence="1">
    <location>
        <begin position="122"/>
        <end position="218"/>
    </location>
</feature>
<dbReference type="EMBL" id="CYXZ01000009">
    <property type="protein sequence ID" value="CUN00182.1"/>
    <property type="molecule type" value="Genomic_DNA"/>
</dbReference>
<evidence type="ECO:0000313" key="3">
    <source>
        <dbReference type="Proteomes" id="UP000095350"/>
    </source>
</evidence>
<dbReference type="PaxDb" id="166486-ERS852572_01468"/>
<name>A0A173TBF2_9FIRM</name>